<accession>A0A0L8HNU9</accession>
<dbReference type="EMBL" id="KQ417653">
    <property type="protein sequence ID" value="KOF90918.1"/>
    <property type="molecule type" value="Genomic_DNA"/>
</dbReference>
<protein>
    <submittedName>
        <fullName evidence="1">Uncharacterized protein</fullName>
    </submittedName>
</protein>
<name>A0A0L8HNU9_OCTBM</name>
<organism evidence="1">
    <name type="scientific">Octopus bimaculoides</name>
    <name type="common">California two-spotted octopus</name>
    <dbReference type="NCBI Taxonomy" id="37653"/>
    <lineage>
        <taxon>Eukaryota</taxon>
        <taxon>Metazoa</taxon>
        <taxon>Spiralia</taxon>
        <taxon>Lophotrochozoa</taxon>
        <taxon>Mollusca</taxon>
        <taxon>Cephalopoda</taxon>
        <taxon>Coleoidea</taxon>
        <taxon>Octopodiformes</taxon>
        <taxon>Octopoda</taxon>
        <taxon>Incirrata</taxon>
        <taxon>Octopodidae</taxon>
        <taxon>Octopus</taxon>
    </lineage>
</organism>
<sequence length="51" mass="5753">MIIKNSTSAFEVSIQLQNQFNILVSTPHPKYSKVRAVNSSNDRVLHKIQGI</sequence>
<proteinExistence type="predicted"/>
<gene>
    <name evidence="1" type="ORF">OCBIM_22010189mg</name>
</gene>
<evidence type="ECO:0000313" key="1">
    <source>
        <dbReference type="EMBL" id="KOF90918.1"/>
    </source>
</evidence>
<reference evidence="1" key="1">
    <citation type="submission" date="2015-07" db="EMBL/GenBank/DDBJ databases">
        <title>MeaNS - Measles Nucleotide Surveillance Program.</title>
        <authorList>
            <person name="Tran T."/>
            <person name="Druce J."/>
        </authorList>
    </citation>
    <scope>NUCLEOTIDE SEQUENCE</scope>
    <source>
        <strain evidence="1">UCB-OBI-ISO-001</strain>
        <tissue evidence="1">Gonad</tissue>
    </source>
</reference>
<dbReference type="AlphaFoldDB" id="A0A0L8HNU9"/>